<feature type="transmembrane region" description="Helical" evidence="1">
    <location>
        <begin position="143"/>
        <end position="166"/>
    </location>
</feature>
<keyword evidence="1" id="KW-0812">Transmembrane</keyword>
<keyword evidence="1" id="KW-1133">Transmembrane helix</keyword>
<dbReference type="EMBL" id="QWKZ01000013">
    <property type="protein sequence ID" value="RIH88405.1"/>
    <property type="molecule type" value="Genomic_DNA"/>
</dbReference>
<reference evidence="2 3" key="1">
    <citation type="submission" date="2018-08" db="EMBL/GenBank/DDBJ databases">
        <title>Meiothermus luteus KCTC 52599 genome sequencing project.</title>
        <authorList>
            <person name="Da Costa M.S."/>
            <person name="Albuquerque L."/>
            <person name="Raposo P."/>
            <person name="Froufe H.J.C."/>
            <person name="Barroso C.S."/>
            <person name="Egas C."/>
        </authorList>
    </citation>
    <scope>NUCLEOTIDE SEQUENCE [LARGE SCALE GENOMIC DNA]</scope>
    <source>
        <strain evidence="2 3">KCTC 52599</strain>
    </source>
</reference>
<feature type="transmembrane region" description="Helical" evidence="1">
    <location>
        <begin position="197"/>
        <end position="215"/>
    </location>
</feature>
<protein>
    <recommendedName>
        <fullName evidence="4">Amino acid transporter</fullName>
    </recommendedName>
</protein>
<keyword evidence="3" id="KW-1185">Reference proteome</keyword>
<sequence length="387" mass="42694">MRGGPGDTEAQPWGRVHNTRKLLLSAALIMSVFLLSSSLVTTLLIPSGEFQPGGAANGRALAYLAHAYLGPGLASLYDLSTILILWFAGASAMAGLLNLVPRYLPRYGMAPEWTRIPRPLVLFFTTVAFAITLLFRADVDAQGAAYATGVLALMTSASLAVFLTLLRRKGWGGTVGFGLISLIFVYTWAMNVHERPTGLWIALLFIAAVLVVSLVSRVLRAFELRVVEVELDEEARRFIAQAQGELRLIAHHRERGSVFEYSQKEQEMRLETHLPGQGTLLFLEVAVLDPSEFSSRVRVIGVQVGPYRVLRTQSASVPNAIAAILLYLRDQTGQRPHVYLEWGDLGPFQQALRFLFWGEGDIASLTHEILRRAEPDPRRRPVVHVGG</sequence>
<accession>A0A399EXT1</accession>
<feature type="transmembrane region" description="Helical" evidence="1">
    <location>
        <begin position="22"/>
        <end position="45"/>
    </location>
</feature>
<evidence type="ECO:0008006" key="4">
    <source>
        <dbReference type="Google" id="ProtNLM"/>
    </source>
</evidence>
<feature type="transmembrane region" description="Helical" evidence="1">
    <location>
        <begin position="79"/>
        <end position="100"/>
    </location>
</feature>
<evidence type="ECO:0000313" key="2">
    <source>
        <dbReference type="EMBL" id="RIH88405.1"/>
    </source>
</evidence>
<dbReference type="Gene3D" id="1.20.1740.10">
    <property type="entry name" value="Amino acid/polyamine transporter I"/>
    <property type="match status" value="1"/>
</dbReference>
<gene>
    <name evidence="2" type="ORF">Mlute_00667</name>
</gene>
<keyword evidence="1" id="KW-0472">Membrane</keyword>
<evidence type="ECO:0000256" key="1">
    <source>
        <dbReference type="SAM" id="Phobius"/>
    </source>
</evidence>
<name>A0A399EXT1_9DEIN</name>
<organism evidence="2 3">
    <name type="scientific">Meiothermus luteus</name>
    <dbReference type="NCBI Taxonomy" id="2026184"/>
    <lineage>
        <taxon>Bacteria</taxon>
        <taxon>Thermotogati</taxon>
        <taxon>Deinococcota</taxon>
        <taxon>Deinococci</taxon>
        <taxon>Thermales</taxon>
        <taxon>Thermaceae</taxon>
        <taxon>Meiothermus</taxon>
    </lineage>
</organism>
<feature type="transmembrane region" description="Helical" evidence="1">
    <location>
        <begin position="120"/>
        <end position="137"/>
    </location>
</feature>
<evidence type="ECO:0000313" key="3">
    <source>
        <dbReference type="Proteomes" id="UP000265800"/>
    </source>
</evidence>
<comment type="caution">
    <text evidence="2">The sequence shown here is derived from an EMBL/GenBank/DDBJ whole genome shotgun (WGS) entry which is preliminary data.</text>
</comment>
<dbReference type="Proteomes" id="UP000265800">
    <property type="component" value="Unassembled WGS sequence"/>
</dbReference>
<proteinExistence type="predicted"/>
<feature type="transmembrane region" description="Helical" evidence="1">
    <location>
        <begin position="173"/>
        <end position="191"/>
    </location>
</feature>
<dbReference type="AlphaFoldDB" id="A0A399EXT1"/>